<dbReference type="KEGG" id="vg:26624253"/>
<name>A0A097EYM2_9CAUD</name>
<reference evidence="1 2" key="1">
    <citation type="submission" date="2014-09" db="EMBL/GenBank/DDBJ databases">
        <authorList>
            <person name="Brannan A.J."/>
            <person name="Lewis N."/>
            <person name="Sims A.D."/>
            <person name="Adams M.W."/>
            <person name="Blackwell H.A."/>
            <person name="Coleman M.K."/>
            <person name="Cook S.E."/>
            <person name="Gardner S.T."/>
            <person name="Katliarou V."/>
            <person name="Lyons V.J."/>
            <person name="Mann D.A."/>
            <person name="McCall D.F."/>
            <person name="McCurdy M.C."/>
            <person name="Murdock C.A."/>
            <person name="Phillips E.M."/>
            <person name="Pitts A.K."/>
            <person name="Policard D."/>
            <person name="Prince J.K."/>
            <person name="Threatt D."/>
            <person name="Serrano M.G."/>
            <person name="Buck G."/>
            <person name="Lee V."/>
            <person name="Wang Y."/>
            <person name="Carvalho R."/>
            <person name="Voegtly L."/>
            <person name="Shi R."/>
            <person name="Duckworth R."/>
            <person name="Johnson A."/>
            <person name="Loviza R."/>
            <person name="Walstead R."/>
            <person name="Shah Z."/>
            <person name="Kiflezghi M."/>
            <person name="Wade K."/>
            <person name="Anders K.R."/>
            <person name="Braun M.A."/>
            <person name="Delesalle V.A."/>
            <person name="Hughes L.E."/>
            <person name="Ware V.C."/>
            <person name="Bradley K.W."/>
            <person name="Barker L.P."/>
            <person name="Asai D.J."/>
            <person name="Bowman C.A."/>
            <person name="Russell D.A."/>
            <person name="Pope W.H."/>
            <person name="Jacobs-Sera D."/>
            <person name="Hendrix R.W."/>
            <person name="Hatfull G.F."/>
        </authorList>
    </citation>
    <scope>NUCLEOTIDE SEQUENCE [LARGE SCALE GENOMIC DNA]</scope>
</reference>
<dbReference type="GeneID" id="26624253"/>
<organism evidence="1 2">
    <name type="scientific">Mycobacterium phage Carcharodon</name>
    <dbReference type="NCBI Taxonomy" id="1555233"/>
    <lineage>
        <taxon>Viruses</taxon>
        <taxon>Duplodnaviria</taxon>
        <taxon>Heunggongvirae</taxon>
        <taxon>Uroviricota</taxon>
        <taxon>Caudoviricetes</taxon>
        <taxon>Nclasvirinae</taxon>
        <taxon>Charlievirus</taxon>
        <taxon>Charlievirus Pipsqueaks</taxon>
    </lineage>
</organism>
<sequence length="114" mass="12400">MSEFGGQTVTFVAYANTGTRKPLGGYQQSETLTAVTGCRHRPLSARETAEYDVNVATMVWKTTAPPEPAVLAARQHGEIRVDGVAYKIIAGPQHHVDMDGQPFKVTILSQRQTS</sequence>
<evidence type="ECO:0000313" key="2">
    <source>
        <dbReference type="Proteomes" id="UP000029891"/>
    </source>
</evidence>
<accession>A0A097EYM2</accession>
<gene>
    <name evidence="1" type="primary">9</name>
    <name evidence="1" type="ORF">PBI_CARCHARODON_9</name>
</gene>
<dbReference type="Proteomes" id="UP000029891">
    <property type="component" value="Segment"/>
</dbReference>
<dbReference type="EMBL" id="KM588359">
    <property type="protein sequence ID" value="AIT14517.1"/>
    <property type="molecule type" value="Genomic_DNA"/>
</dbReference>
<dbReference type="RefSeq" id="YP_009197134.1">
    <property type="nucleotide sequence ID" value="NC_028779.1"/>
</dbReference>
<evidence type="ECO:0000313" key="1">
    <source>
        <dbReference type="EMBL" id="AIT14517.1"/>
    </source>
</evidence>
<protein>
    <submittedName>
        <fullName evidence="1">Head-to-tail stopper</fullName>
    </submittedName>
</protein>
<proteinExistence type="predicted"/>